<feature type="region of interest" description="Disordered" evidence="8">
    <location>
        <begin position="546"/>
        <end position="570"/>
    </location>
</feature>
<feature type="transmembrane region" description="Helical" evidence="9">
    <location>
        <begin position="269"/>
        <end position="293"/>
    </location>
</feature>
<dbReference type="Pfam" id="PF00083">
    <property type="entry name" value="Sugar_tr"/>
    <property type="match status" value="1"/>
</dbReference>
<keyword evidence="3 7" id="KW-0813">Transport</keyword>
<organism evidence="11 12">
    <name type="scientific">Babjeviella inositovora NRRL Y-12698</name>
    <dbReference type="NCBI Taxonomy" id="984486"/>
    <lineage>
        <taxon>Eukaryota</taxon>
        <taxon>Fungi</taxon>
        <taxon>Dikarya</taxon>
        <taxon>Ascomycota</taxon>
        <taxon>Saccharomycotina</taxon>
        <taxon>Pichiomycetes</taxon>
        <taxon>Serinales incertae sedis</taxon>
        <taxon>Babjeviella</taxon>
    </lineage>
</organism>
<dbReference type="InterPro" id="IPR020846">
    <property type="entry name" value="MFS_dom"/>
</dbReference>
<keyword evidence="6 9" id="KW-0472">Membrane</keyword>
<dbReference type="PANTHER" id="PTHR48022:SF73">
    <property type="entry name" value="METABOLITE TRANSPORT PROTEIN YDL199C-RELATED"/>
    <property type="match status" value="1"/>
</dbReference>
<dbReference type="Gene3D" id="1.20.1250.20">
    <property type="entry name" value="MFS general substrate transporter like domains"/>
    <property type="match status" value="1"/>
</dbReference>
<dbReference type="InterPro" id="IPR003663">
    <property type="entry name" value="Sugar/inositol_transpt"/>
</dbReference>
<dbReference type="FunFam" id="1.20.1250.20:FF:000119">
    <property type="entry name" value="MFS monosaccharide transporter, putative"/>
    <property type="match status" value="1"/>
</dbReference>
<dbReference type="InterPro" id="IPR050360">
    <property type="entry name" value="MFS_Sugar_Transporters"/>
</dbReference>
<feature type="domain" description="Major facilitator superfamily (MFS) profile" evidence="10">
    <location>
        <begin position="23"/>
        <end position="453"/>
    </location>
</feature>
<evidence type="ECO:0000256" key="6">
    <source>
        <dbReference type="ARBA" id="ARBA00023136"/>
    </source>
</evidence>
<evidence type="ECO:0000313" key="11">
    <source>
        <dbReference type="EMBL" id="ODQ82679.1"/>
    </source>
</evidence>
<dbReference type="SUPFAM" id="SSF103473">
    <property type="entry name" value="MFS general substrate transporter"/>
    <property type="match status" value="1"/>
</dbReference>
<keyword evidence="5 9" id="KW-1133">Transmembrane helix</keyword>
<dbReference type="EMBL" id="KV454426">
    <property type="protein sequence ID" value="ODQ82679.1"/>
    <property type="molecule type" value="Genomic_DNA"/>
</dbReference>
<dbReference type="RefSeq" id="XP_018988007.1">
    <property type="nucleotide sequence ID" value="XM_019131455.1"/>
</dbReference>
<feature type="transmembrane region" description="Helical" evidence="9">
    <location>
        <begin position="120"/>
        <end position="138"/>
    </location>
</feature>
<reference evidence="12" key="1">
    <citation type="submission" date="2016-05" db="EMBL/GenBank/DDBJ databases">
        <title>Comparative genomics of biotechnologically important yeasts.</title>
        <authorList>
            <consortium name="DOE Joint Genome Institute"/>
            <person name="Riley R."/>
            <person name="Haridas S."/>
            <person name="Wolfe K.H."/>
            <person name="Lopes M.R."/>
            <person name="Hittinger C.T."/>
            <person name="Goker M."/>
            <person name="Salamov A."/>
            <person name="Wisecaver J."/>
            <person name="Long T.M."/>
            <person name="Aerts A.L."/>
            <person name="Barry K."/>
            <person name="Choi C."/>
            <person name="Clum A."/>
            <person name="Coughlan A.Y."/>
            <person name="Deshpande S."/>
            <person name="Douglass A.P."/>
            <person name="Hanson S.J."/>
            <person name="Klenk H.-P."/>
            <person name="Labutti K."/>
            <person name="Lapidus A."/>
            <person name="Lindquist E."/>
            <person name="Lipzen A."/>
            <person name="Meier-Kolthoff J.P."/>
            <person name="Ohm R.A."/>
            <person name="Otillar R.P."/>
            <person name="Pangilinan J."/>
            <person name="Peng Y."/>
            <person name="Rokas A."/>
            <person name="Rosa C.A."/>
            <person name="Scheuner C."/>
            <person name="Sibirny A.A."/>
            <person name="Slot J.C."/>
            <person name="Stielow J.B."/>
            <person name="Sun H."/>
            <person name="Kurtzman C.P."/>
            <person name="Blackwell M."/>
            <person name="Grigoriev I.V."/>
            <person name="Jeffries T.W."/>
        </authorList>
    </citation>
    <scope>NUCLEOTIDE SEQUENCE [LARGE SCALE GENOMIC DNA]</scope>
    <source>
        <strain evidence="12">NRRL Y-12698</strain>
    </source>
</reference>
<name>A0A1E3QYC4_9ASCO</name>
<feature type="compositionally biased region" description="Polar residues" evidence="8">
    <location>
        <begin position="500"/>
        <end position="510"/>
    </location>
</feature>
<dbReference type="PANTHER" id="PTHR48022">
    <property type="entry name" value="PLASTIDIC GLUCOSE TRANSPORTER 4"/>
    <property type="match status" value="1"/>
</dbReference>
<dbReference type="NCBIfam" id="TIGR00879">
    <property type="entry name" value="SP"/>
    <property type="match status" value="1"/>
</dbReference>
<feature type="region of interest" description="Disordered" evidence="8">
    <location>
        <begin position="475"/>
        <end position="510"/>
    </location>
</feature>
<dbReference type="Proteomes" id="UP000094336">
    <property type="component" value="Unassembled WGS sequence"/>
</dbReference>
<feature type="transmembrane region" description="Helical" evidence="9">
    <location>
        <begin position="183"/>
        <end position="203"/>
    </location>
</feature>
<dbReference type="InterPro" id="IPR005829">
    <property type="entry name" value="Sugar_transporter_CS"/>
</dbReference>
<dbReference type="InterPro" id="IPR036259">
    <property type="entry name" value="MFS_trans_sf"/>
</dbReference>
<dbReference type="GO" id="GO:0016020">
    <property type="term" value="C:membrane"/>
    <property type="evidence" value="ECO:0007669"/>
    <property type="project" value="UniProtKB-SubCell"/>
</dbReference>
<accession>A0A1E3QYC4</accession>
<feature type="transmembrane region" description="Helical" evidence="9">
    <location>
        <begin position="431"/>
        <end position="449"/>
    </location>
</feature>
<dbReference type="PROSITE" id="PS00217">
    <property type="entry name" value="SUGAR_TRANSPORT_2"/>
    <property type="match status" value="1"/>
</dbReference>
<comment type="similarity">
    <text evidence="2 7">Belongs to the major facilitator superfamily. Sugar transporter (TC 2.A.1.1) family.</text>
</comment>
<evidence type="ECO:0000256" key="7">
    <source>
        <dbReference type="RuleBase" id="RU003346"/>
    </source>
</evidence>
<evidence type="ECO:0000256" key="5">
    <source>
        <dbReference type="ARBA" id="ARBA00022989"/>
    </source>
</evidence>
<evidence type="ECO:0000256" key="1">
    <source>
        <dbReference type="ARBA" id="ARBA00004141"/>
    </source>
</evidence>
<dbReference type="STRING" id="984486.A0A1E3QYC4"/>
<feature type="transmembrane region" description="Helical" evidence="9">
    <location>
        <begin position="305"/>
        <end position="326"/>
    </location>
</feature>
<feature type="transmembrane region" description="Helical" evidence="9">
    <location>
        <begin position="62"/>
        <end position="83"/>
    </location>
</feature>
<evidence type="ECO:0000256" key="4">
    <source>
        <dbReference type="ARBA" id="ARBA00022692"/>
    </source>
</evidence>
<comment type="subcellular location">
    <subcellularLocation>
        <location evidence="1">Membrane</location>
        <topology evidence="1">Multi-pass membrane protein</topology>
    </subcellularLocation>
</comment>
<evidence type="ECO:0000256" key="8">
    <source>
        <dbReference type="SAM" id="MobiDB-lite"/>
    </source>
</evidence>
<evidence type="ECO:0000313" key="12">
    <source>
        <dbReference type="Proteomes" id="UP000094336"/>
    </source>
</evidence>
<evidence type="ECO:0000256" key="9">
    <source>
        <dbReference type="SAM" id="Phobius"/>
    </source>
</evidence>
<feature type="transmembrane region" description="Helical" evidence="9">
    <location>
        <begin position="18"/>
        <end position="36"/>
    </location>
</feature>
<sequence length="570" mass="62750">MNAPTNVYASDRFLVGKALLYFTSIFVSLGVFIFGFDQGLMSGLITNHYFQAYFHNPSAAEIGTMVAILEIGALLSSLLVGWIGDHIGRKRTIRYGAFIFIIGGAFQTGSRNIIELSAGRFISGLGIGLLSAIVPVYQSEISPPDNRGQLACMEFTGNIIGYSSSIWLDYICSYMESHKSWRVPLGVQVVMGSILFLGSFALVETPRWLLDNDHDTEGIMVIADLYSSGDIHHPKAQTEFTAIKESVLISRLEGERSYAFMFKRYKKRVVIAMASQMFAQLNGINIISYYAPLVFEQAGWVGRDAILMTGLNSIIYVLSTLPPWYLVDAWGRRKLLLYGAIAMGIPLLSIAYVLYLNIPLTPLLVVILVVIYNAAFGCSWGPLPWLYPPEILPLSIRSKGTSLSTASNWIFNWLVGEMTPILQESIRWKMYLIPAASCFLSLGVVYVMFPETKGLQLEDMDSAFDDSSSIFSFHSSHHSARDTPNDATLTSGRPGAPRMESNSQLGENSRGITSLRDVVTPDGGPQVQPPTLDEILAYKAKQKQGGTSIRSFLSGSHRQKGTGESESLLG</sequence>
<dbReference type="GeneID" id="30149308"/>
<keyword evidence="12" id="KW-1185">Reference proteome</keyword>
<keyword evidence="4 9" id="KW-0812">Transmembrane</keyword>
<dbReference type="OrthoDB" id="648285at2759"/>
<dbReference type="AlphaFoldDB" id="A0A1E3QYC4"/>
<dbReference type="PROSITE" id="PS50850">
    <property type="entry name" value="MFS"/>
    <property type="match status" value="1"/>
</dbReference>
<gene>
    <name evidence="11" type="ORF">BABINDRAFT_29657</name>
</gene>
<proteinExistence type="inferred from homology"/>
<feature type="transmembrane region" description="Helical" evidence="9">
    <location>
        <begin position="335"/>
        <end position="358"/>
    </location>
</feature>
<protein>
    <recommendedName>
        <fullName evidence="10">Major facilitator superfamily (MFS) profile domain-containing protein</fullName>
    </recommendedName>
</protein>
<dbReference type="GO" id="GO:0005351">
    <property type="term" value="F:carbohydrate:proton symporter activity"/>
    <property type="evidence" value="ECO:0007669"/>
    <property type="project" value="TreeGrafter"/>
</dbReference>
<feature type="transmembrane region" description="Helical" evidence="9">
    <location>
        <begin position="364"/>
        <end position="387"/>
    </location>
</feature>
<feature type="compositionally biased region" description="Polar residues" evidence="8">
    <location>
        <begin position="546"/>
        <end position="556"/>
    </location>
</feature>
<dbReference type="PRINTS" id="PR00171">
    <property type="entry name" value="SUGRTRNSPORT"/>
</dbReference>
<evidence type="ECO:0000256" key="3">
    <source>
        <dbReference type="ARBA" id="ARBA00022448"/>
    </source>
</evidence>
<evidence type="ECO:0000256" key="2">
    <source>
        <dbReference type="ARBA" id="ARBA00010992"/>
    </source>
</evidence>
<evidence type="ECO:0000259" key="10">
    <source>
        <dbReference type="PROSITE" id="PS50850"/>
    </source>
</evidence>
<dbReference type="InterPro" id="IPR005828">
    <property type="entry name" value="MFS_sugar_transport-like"/>
</dbReference>